<dbReference type="Gene3D" id="2.60.120.10">
    <property type="entry name" value="Jelly Rolls"/>
    <property type="match status" value="1"/>
</dbReference>
<dbReference type="AlphaFoldDB" id="A0A0B6YXJ7"/>
<evidence type="ECO:0000256" key="3">
    <source>
        <dbReference type="ARBA" id="ARBA00023125"/>
    </source>
</evidence>
<accession>A0A0B6YXJ7</accession>
<dbReference type="InterPro" id="IPR011051">
    <property type="entry name" value="RmlC_Cupin_sf"/>
</dbReference>
<name>A0A0B6YXJ7_9EUPU</name>
<dbReference type="GO" id="GO:0051315">
    <property type="term" value="P:attachment of mitotic spindle microtubules to kinetochore"/>
    <property type="evidence" value="ECO:0007669"/>
    <property type="project" value="TreeGrafter"/>
</dbReference>
<dbReference type="GO" id="GO:0005634">
    <property type="term" value="C:nucleus"/>
    <property type="evidence" value="ECO:0007669"/>
    <property type="project" value="UniProtKB-SubCell"/>
</dbReference>
<evidence type="ECO:0000259" key="5">
    <source>
        <dbReference type="Pfam" id="PF11699"/>
    </source>
</evidence>
<dbReference type="EMBL" id="HACG01013992">
    <property type="protein sequence ID" value="CEK60857.1"/>
    <property type="molecule type" value="Transcribed_RNA"/>
</dbReference>
<evidence type="ECO:0000256" key="2">
    <source>
        <dbReference type="ARBA" id="ARBA00010291"/>
    </source>
</evidence>
<keyword evidence="3" id="KW-0238">DNA-binding</keyword>
<reference evidence="6" key="1">
    <citation type="submission" date="2014-12" db="EMBL/GenBank/DDBJ databases">
        <title>Insight into the proteome of Arion vulgaris.</title>
        <authorList>
            <person name="Aradska J."/>
            <person name="Bulat T."/>
            <person name="Smidak R."/>
            <person name="Sarate P."/>
            <person name="Gangsoo J."/>
            <person name="Sialana F."/>
            <person name="Bilban M."/>
            <person name="Lubec G."/>
        </authorList>
    </citation>
    <scope>NUCLEOTIDE SEQUENCE</scope>
    <source>
        <tissue evidence="6">Skin</tissue>
    </source>
</reference>
<dbReference type="PANTHER" id="PTHR16684:SF11">
    <property type="entry name" value="CENTROMERE PROTEIN C"/>
    <property type="match status" value="1"/>
</dbReference>
<gene>
    <name evidence="6" type="primary">ORF40565</name>
</gene>
<evidence type="ECO:0000313" key="6">
    <source>
        <dbReference type="EMBL" id="CEK60857.1"/>
    </source>
</evidence>
<protein>
    <recommendedName>
        <fullName evidence="5">Mif2/CENP-C cupin domain-containing protein</fullName>
    </recommendedName>
</protein>
<dbReference type="GO" id="GO:0019237">
    <property type="term" value="F:centromeric DNA binding"/>
    <property type="evidence" value="ECO:0007669"/>
    <property type="project" value="InterPro"/>
</dbReference>
<dbReference type="PANTHER" id="PTHR16684">
    <property type="entry name" value="CENTROMERE PROTEIN C"/>
    <property type="match status" value="1"/>
</dbReference>
<dbReference type="InterPro" id="IPR014710">
    <property type="entry name" value="RmlC-like_jellyroll"/>
</dbReference>
<feature type="domain" description="Mif2/CENP-C cupin" evidence="5">
    <location>
        <begin position="35"/>
        <end position="111"/>
    </location>
</feature>
<organism evidence="6">
    <name type="scientific">Arion vulgaris</name>
    <dbReference type="NCBI Taxonomy" id="1028688"/>
    <lineage>
        <taxon>Eukaryota</taxon>
        <taxon>Metazoa</taxon>
        <taxon>Spiralia</taxon>
        <taxon>Lophotrochozoa</taxon>
        <taxon>Mollusca</taxon>
        <taxon>Gastropoda</taxon>
        <taxon>Heterobranchia</taxon>
        <taxon>Euthyneura</taxon>
        <taxon>Panpulmonata</taxon>
        <taxon>Eupulmonata</taxon>
        <taxon>Stylommatophora</taxon>
        <taxon>Helicina</taxon>
        <taxon>Arionoidea</taxon>
        <taxon>Arionidae</taxon>
        <taxon>Arion</taxon>
    </lineage>
</organism>
<dbReference type="GO" id="GO:0051455">
    <property type="term" value="P:spindle attachment to meiosis I kinetochore"/>
    <property type="evidence" value="ECO:0007669"/>
    <property type="project" value="TreeGrafter"/>
</dbReference>
<comment type="similarity">
    <text evidence="2">Belongs to the CENP-C/MIF2 family.</text>
</comment>
<proteinExistence type="inferred from homology"/>
<evidence type="ECO:0000256" key="1">
    <source>
        <dbReference type="ARBA" id="ARBA00004123"/>
    </source>
</evidence>
<dbReference type="InterPro" id="IPR028386">
    <property type="entry name" value="CENP-C/Mif2/cnp3"/>
</dbReference>
<dbReference type="GO" id="GO:0051382">
    <property type="term" value="P:kinetochore assembly"/>
    <property type="evidence" value="ECO:0007669"/>
    <property type="project" value="InterPro"/>
</dbReference>
<evidence type="ECO:0000256" key="4">
    <source>
        <dbReference type="ARBA" id="ARBA00023242"/>
    </source>
</evidence>
<dbReference type="SUPFAM" id="SSF51182">
    <property type="entry name" value="RmlC-like cupins"/>
    <property type="match status" value="1"/>
</dbReference>
<keyword evidence="4" id="KW-0539">Nucleus</keyword>
<dbReference type="GO" id="GO:0000776">
    <property type="term" value="C:kinetochore"/>
    <property type="evidence" value="ECO:0007669"/>
    <property type="project" value="InterPro"/>
</dbReference>
<dbReference type="InterPro" id="IPR025974">
    <property type="entry name" value="Mif2/CENP-C_cupin"/>
</dbReference>
<feature type="non-terminal residue" evidence="6">
    <location>
        <position position="1"/>
    </location>
</feature>
<dbReference type="Pfam" id="PF11699">
    <property type="entry name" value="CENP-C_C"/>
    <property type="match status" value="1"/>
</dbReference>
<sequence length="119" mass="13505">QVQLELIARTNSATWFGPDLNPATDTDPVVLCLHLKQAMFSTGELQMRPLAEKPCELTQHTLIFTVLHGKIHLRVNDASRIVETGDDFFIPRGTNYSLKNLRREIAKLKFIDMDDANNN</sequence>
<comment type="subcellular location">
    <subcellularLocation>
        <location evidence="1">Nucleus</location>
    </subcellularLocation>
</comment>